<organism evidence="2 3">
    <name type="scientific">Paenibacillus glycanilyticus</name>
    <dbReference type="NCBI Taxonomy" id="126569"/>
    <lineage>
        <taxon>Bacteria</taxon>
        <taxon>Bacillati</taxon>
        <taxon>Bacillota</taxon>
        <taxon>Bacilli</taxon>
        <taxon>Bacillales</taxon>
        <taxon>Paenibacillaceae</taxon>
        <taxon>Paenibacillus</taxon>
    </lineage>
</organism>
<evidence type="ECO:0000313" key="3">
    <source>
        <dbReference type="Proteomes" id="UP001157114"/>
    </source>
</evidence>
<dbReference type="SUPFAM" id="SSF48371">
    <property type="entry name" value="ARM repeat"/>
    <property type="match status" value="1"/>
</dbReference>
<dbReference type="InterPro" id="IPR038692">
    <property type="entry name" value="Cthe_2751_sf"/>
</dbReference>
<keyword evidence="3" id="KW-1185">Reference proteome</keyword>
<dbReference type="EMBL" id="BSSQ01000005">
    <property type="protein sequence ID" value="GLX66878.1"/>
    <property type="molecule type" value="Genomic_DNA"/>
</dbReference>
<accession>A0ABQ6G9E9</accession>
<reference evidence="2 3" key="1">
    <citation type="submission" date="2023-03" db="EMBL/GenBank/DDBJ databases">
        <title>Draft genome sequence of the bacteria which degrade cell wall of Tricholomamatutake.</title>
        <authorList>
            <person name="Konishi Y."/>
            <person name="Fukuta Y."/>
            <person name="Shirasaka N."/>
        </authorList>
    </citation>
    <scope>NUCLEOTIDE SEQUENCE [LARGE SCALE GENOMIC DNA]</scope>
    <source>
        <strain evidence="3">mu1</strain>
    </source>
</reference>
<evidence type="ECO:0000313" key="2">
    <source>
        <dbReference type="EMBL" id="GLX66878.1"/>
    </source>
</evidence>
<name>A0ABQ6G9E9_9BACL</name>
<dbReference type="InterPro" id="IPR016024">
    <property type="entry name" value="ARM-type_fold"/>
</dbReference>
<feature type="domain" description="DUF5071" evidence="1">
    <location>
        <begin position="2"/>
        <end position="114"/>
    </location>
</feature>
<gene>
    <name evidence="2" type="ORF">MU1_12220</name>
</gene>
<proteinExistence type="predicted"/>
<sequence>MEAINKLKMIAPGNFSLQPIIEKLFEWIQDCNWPIAQELCTILALLRPEDIIPQIRMVLNSGDDGWQFSCIYFLIPNLPDEVKKEIGPDILRVFMSPTKNEELCEIDLAAREIYKKYIKKLS</sequence>
<evidence type="ECO:0000259" key="1">
    <source>
        <dbReference type="Pfam" id="PF16804"/>
    </source>
</evidence>
<dbReference type="Proteomes" id="UP001157114">
    <property type="component" value="Unassembled WGS sequence"/>
</dbReference>
<dbReference type="Pfam" id="PF16804">
    <property type="entry name" value="DUF5071"/>
    <property type="match status" value="1"/>
</dbReference>
<dbReference type="InterPro" id="IPR031837">
    <property type="entry name" value="DUF5071"/>
</dbReference>
<protein>
    <recommendedName>
        <fullName evidence="1">DUF5071 domain-containing protein</fullName>
    </recommendedName>
</protein>
<dbReference type="Gene3D" id="1.25.40.750">
    <property type="entry name" value="Domain of unknown function DUF5071"/>
    <property type="match status" value="1"/>
</dbReference>
<comment type="caution">
    <text evidence="2">The sequence shown here is derived from an EMBL/GenBank/DDBJ whole genome shotgun (WGS) entry which is preliminary data.</text>
</comment>